<evidence type="ECO:0000256" key="4">
    <source>
        <dbReference type="ARBA" id="ARBA00022692"/>
    </source>
</evidence>
<keyword evidence="5" id="KW-0029">Amino-acid transport</keyword>
<evidence type="ECO:0000256" key="7">
    <source>
        <dbReference type="ARBA" id="ARBA00023136"/>
    </source>
</evidence>
<dbReference type="EMBL" id="CP002745">
    <property type="protein sequence ID" value="AEK62755.1"/>
    <property type="molecule type" value="Genomic_DNA"/>
</dbReference>
<keyword evidence="3" id="KW-1003">Cell membrane</keyword>
<feature type="transmembrane region" description="Helical" evidence="9">
    <location>
        <begin position="158"/>
        <end position="181"/>
    </location>
</feature>
<evidence type="ECO:0000256" key="1">
    <source>
        <dbReference type="ARBA" id="ARBA00004651"/>
    </source>
</evidence>
<dbReference type="eggNOG" id="COG0559">
    <property type="taxonomic scope" value="Bacteria"/>
</dbReference>
<feature type="transmembrane region" description="Helical" evidence="9">
    <location>
        <begin position="54"/>
        <end position="73"/>
    </location>
</feature>
<evidence type="ECO:0000256" key="6">
    <source>
        <dbReference type="ARBA" id="ARBA00022989"/>
    </source>
</evidence>
<dbReference type="NCBIfam" id="TIGR03409">
    <property type="entry name" value="urea_trans_UrtB"/>
    <property type="match status" value="1"/>
</dbReference>
<dbReference type="STRING" id="1005048.CFU_2929"/>
<keyword evidence="11" id="KW-1185">Reference proteome</keyword>
<reference evidence="10 11" key="4">
    <citation type="journal article" date="2010" name="Environ. Microbiol.">
        <title>The bacterial genus Collimonas: mycophagy, weathering and other adaptive solutions to life in oligotrophic soil environments.</title>
        <authorList>
            <person name="Leveau J.H."/>
            <person name="Uroz S."/>
            <person name="de Boer W."/>
        </authorList>
    </citation>
    <scope>NUCLEOTIDE SEQUENCE [LARGE SCALE GENOMIC DNA]</scope>
    <source>
        <strain evidence="10 11">Ter331</strain>
    </source>
</reference>
<dbReference type="PANTHER" id="PTHR11795">
    <property type="entry name" value="BRANCHED-CHAIN AMINO ACID TRANSPORT SYSTEM PERMEASE PROTEIN LIVH"/>
    <property type="match status" value="1"/>
</dbReference>
<reference evidence="10 11" key="3">
    <citation type="journal article" date="2008" name="FEMS Microbiol. Ecol.">
        <title>Identification and characterization of genes underlying chitinolysis in Collimonas fungivorans Ter331.</title>
        <authorList>
            <person name="Fritsche K."/>
            <person name="de Boer W."/>
            <person name="Gerards S."/>
            <person name="van den Berg M."/>
            <person name="van Veen J.A."/>
            <person name="Leveau J.H."/>
        </authorList>
    </citation>
    <scope>NUCLEOTIDE SEQUENCE [LARGE SCALE GENOMIC DNA]</scope>
    <source>
        <strain evidence="10 11">Ter331</strain>
    </source>
</reference>
<reference evidence="11" key="6">
    <citation type="submission" date="2011-05" db="EMBL/GenBank/DDBJ databases">
        <title>Complete sequence of Collimonas fungivorans Ter331.</title>
        <authorList>
            <person name="Leveau J.H."/>
        </authorList>
    </citation>
    <scope>NUCLEOTIDE SEQUENCE [LARGE SCALE GENOMIC DNA]</scope>
    <source>
        <strain evidence="11">Ter331</strain>
    </source>
</reference>
<keyword evidence="2" id="KW-0813">Transport</keyword>
<feature type="transmembrane region" description="Helical" evidence="9">
    <location>
        <begin position="214"/>
        <end position="235"/>
    </location>
</feature>
<reference evidence="10 11" key="2">
    <citation type="journal article" date="2006" name="J. Microbiol. Methods">
        <title>Genomic flank-sequencing of plasposon insertion sites for rapid identification of functional genes.</title>
        <authorList>
            <person name="Leveau J.H."/>
            <person name="Gerards S."/>
            <person name="Fritsche K."/>
            <person name="Zondag G."/>
            <person name="van Veen J.A."/>
        </authorList>
    </citation>
    <scope>NUCLEOTIDE SEQUENCE [LARGE SCALE GENOMIC DNA]</scope>
    <source>
        <strain evidence="10 11">Ter331</strain>
    </source>
</reference>
<dbReference type="GO" id="GO:0005886">
    <property type="term" value="C:plasma membrane"/>
    <property type="evidence" value="ECO:0007669"/>
    <property type="project" value="UniProtKB-SubCell"/>
</dbReference>
<dbReference type="AlphaFoldDB" id="G0ACG0"/>
<evidence type="ECO:0000256" key="3">
    <source>
        <dbReference type="ARBA" id="ARBA00022475"/>
    </source>
</evidence>
<comment type="subcellular location">
    <subcellularLocation>
        <location evidence="1">Cell membrane</location>
        <topology evidence="1">Multi-pass membrane protein</topology>
    </subcellularLocation>
</comment>
<dbReference type="Proteomes" id="UP000008392">
    <property type="component" value="Chromosome"/>
</dbReference>
<reference evidence="10 11" key="1">
    <citation type="journal article" date="2004" name="Environ. Microbiol.">
        <title>Phylogeny-function analysis of (meta)genomic libraries: screening for expression of ribosomal RNA genes by large-insert library fluorescent in situ hybridization (LIL-FISH).</title>
        <authorList>
            <person name="Leveau J.H."/>
            <person name="Gerards S."/>
            <person name="de Boer W."/>
            <person name="van Veen J.A."/>
        </authorList>
    </citation>
    <scope>NUCLEOTIDE SEQUENCE [LARGE SCALE GENOMIC DNA]</scope>
    <source>
        <strain evidence="10 11">Ter331</strain>
    </source>
</reference>
<dbReference type="HOGENOM" id="CLU_039929_2_2_4"/>
<evidence type="ECO:0000256" key="2">
    <source>
        <dbReference type="ARBA" id="ARBA00022448"/>
    </source>
</evidence>
<keyword evidence="7 9" id="KW-0472">Membrane</keyword>
<dbReference type="InterPro" id="IPR017779">
    <property type="entry name" value="ABC_UrtB_bac"/>
</dbReference>
<dbReference type="GO" id="GO:0006865">
    <property type="term" value="P:amino acid transport"/>
    <property type="evidence" value="ECO:0007669"/>
    <property type="project" value="UniProtKB-KW"/>
</dbReference>
<dbReference type="InterPro" id="IPR052157">
    <property type="entry name" value="BCAA_transport_permease"/>
</dbReference>
<evidence type="ECO:0000256" key="5">
    <source>
        <dbReference type="ARBA" id="ARBA00022970"/>
    </source>
</evidence>
<accession>G0ACG0</accession>
<organism evidence="10 11">
    <name type="scientific">Collimonas fungivorans (strain Ter331)</name>
    <dbReference type="NCBI Taxonomy" id="1005048"/>
    <lineage>
        <taxon>Bacteria</taxon>
        <taxon>Pseudomonadati</taxon>
        <taxon>Pseudomonadota</taxon>
        <taxon>Betaproteobacteria</taxon>
        <taxon>Burkholderiales</taxon>
        <taxon>Oxalobacteraceae</taxon>
        <taxon>Collimonas</taxon>
    </lineage>
</organism>
<feature type="transmembrane region" description="Helical" evidence="9">
    <location>
        <begin position="79"/>
        <end position="99"/>
    </location>
</feature>
<evidence type="ECO:0000313" key="11">
    <source>
        <dbReference type="Proteomes" id="UP000008392"/>
    </source>
</evidence>
<feature type="transmembrane region" description="Helical" evidence="9">
    <location>
        <begin position="20"/>
        <end position="42"/>
    </location>
</feature>
<keyword evidence="6 9" id="KW-1133">Transmembrane helix</keyword>
<dbReference type="InterPro" id="IPR001851">
    <property type="entry name" value="ABC_transp_permease"/>
</dbReference>
<evidence type="ECO:0000256" key="8">
    <source>
        <dbReference type="ARBA" id="ARBA00037998"/>
    </source>
</evidence>
<dbReference type="GO" id="GO:0022857">
    <property type="term" value="F:transmembrane transporter activity"/>
    <property type="evidence" value="ECO:0007669"/>
    <property type="project" value="InterPro"/>
</dbReference>
<evidence type="ECO:0000313" key="10">
    <source>
        <dbReference type="EMBL" id="AEK62755.1"/>
    </source>
</evidence>
<feature type="transmembrane region" description="Helical" evidence="9">
    <location>
        <begin position="277"/>
        <end position="298"/>
    </location>
</feature>
<reference evidence="10 11" key="5">
    <citation type="journal article" date="2011" name="ISME J.">
        <title>Dual transcriptional profiling of a bacterial/fungal confrontation: Collimonas fungivorans versus Aspergillus niger.</title>
        <authorList>
            <person name="Mela F."/>
            <person name="Fritsche K."/>
            <person name="de Boer W."/>
            <person name="van Veen J.A."/>
            <person name="de Graaff L.H."/>
            <person name="van den Berg M."/>
            <person name="Leveau J.H."/>
        </authorList>
    </citation>
    <scope>NUCLEOTIDE SEQUENCE [LARGE SCALE GENOMIC DNA]</scope>
    <source>
        <strain evidence="10 11">Ter331</strain>
    </source>
</reference>
<feature type="transmembrane region" description="Helical" evidence="9">
    <location>
        <begin position="241"/>
        <end position="265"/>
    </location>
</feature>
<proteinExistence type="inferred from homology"/>
<dbReference type="PANTHER" id="PTHR11795:SF447">
    <property type="entry name" value="ABC TRANSPORTER PERMEASE PROTEIN"/>
    <property type="match status" value="1"/>
</dbReference>
<name>G0ACG0_COLFT</name>
<sequence>MQGATVVSLSEFGAIFAMQGFNGLSVFCVLLLMALGLAIIFGQMGVINMAHGEFLTIGAYITYLLSKLTTLYAPSLQPYYFFAAIALSFVTAYIVGYITEWLMISRLYKRPLDTLLATWGLSLAMQQTFRSIFGAKEVSATLPDWLMGSFKPTDSIDIPINGVFMMALTAVLTGVIFLLLFRSRWGLQVRATMQNRLMSGAVGINTRKVDRSTFALGCGVAGIAGAAFTTIGSTGPTSGSLYIVDTFLVVVFGGAQSLLGTIASAFSIAQTQSTAEFFLTGSMAKVLTLSAVILILLLRPQGLFAAKIRK</sequence>
<dbReference type="Pfam" id="PF02653">
    <property type="entry name" value="BPD_transp_2"/>
    <property type="match status" value="1"/>
</dbReference>
<gene>
    <name evidence="10" type="primary">urtB2</name>
    <name evidence="10" type="ordered locus">CFU_2929</name>
</gene>
<comment type="similarity">
    <text evidence="8">Belongs to the binding-protein-dependent transport system permease family. LivHM subfamily.</text>
</comment>
<dbReference type="KEGG" id="cfu:CFU_2929"/>
<protein>
    <submittedName>
        <fullName evidence="10">Urea ABC transporter, permease protein UrtB</fullName>
    </submittedName>
</protein>
<keyword evidence="4 9" id="KW-0812">Transmembrane</keyword>
<dbReference type="CDD" id="cd06582">
    <property type="entry name" value="TM_PBP1_LivH_like"/>
    <property type="match status" value="1"/>
</dbReference>
<evidence type="ECO:0000256" key="9">
    <source>
        <dbReference type="SAM" id="Phobius"/>
    </source>
</evidence>